<dbReference type="PIRSF" id="PIRSF006318">
    <property type="entry name" value="YhcB"/>
    <property type="match status" value="1"/>
</dbReference>
<dbReference type="GO" id="GO:0008360">
    <property type="term" value="P:regulation of cell shape"/>
    <property type="evidence" value="ECO:0007669"/>
    <property type="project" value="UniProtKB-KW"/>
</dbReference>
<evidence type="ECO:0000256" key="13">
    <source>
        <dbReference type="SAM" id="Coils"/>
    </source>
</evidence>
<evidence type="ECO:0000256" key="2">
    <source>
        <dbReference type="ARBA" id="ARBA00022475"/>
    </source>
</evidence>
<accession>A0A1D2NQU5</accession>
<comment type="subcellular location">
    <subcellularLocation>
        <location evidence="1">Cell inner membrane</location>
        <topology evidence="1">Single-pass membrane protein</topology>
    </subcellularLocation>
</comment>
<keyword evidence="4" id="KW-0132">Cell division</keyword>
<dbReference type="Proteomes" id="UP000540079">
    <property type="component" value="Unassembled WGS sequence"/>
</dbReference>
<keyword evidence="5 15" id="KW-0812">Transmembrane</keyword>
<evidence type="ECO:0000256" key="1">
    <source>
        <dbReference type="ARBA" id="ARBA00004377"/>
    </source>
</evidence>
<evidence type="ECO:0000313" key="16">
    <source>
        <dbReference type="EMBL" id="NNI78508.1"/>
    </source>
</evidence>
<keyword evidence="3" id="KW-0997">Cell inner membrane</keyword>
<evidence type="ECO:0000256" key="12">
    <source>
        <dbReference type="ARBA" id="ARBA00035727"/>
    </source>
</evidence>
<dbReference type="PANTHER" id="PTHR39579">
    <property type="entry name" value="INNER MEMBRANE PROTEIN YHCB"/>
    <property type="match status" value="1"/>
</dbReference>
<dbReference type="GO" id="GO:0051301">
    <property type="term" value="P:cell division"/>
    <property type="evidence" value="ECO:0007669"/>
    <property type="project" value="UniProtKB-KW"/>
</dbReference>
<dbReference type="AlphaFoldDB" id="A0A1D2NQU5"/>
<evidence type="ECO:0000256" key="3">
    <source>
        <dbReference type="ARBA" id="ARBA00022519"/>
    </source>
</evidence>
<reference evidence="16 17" key="1">
    <citation type="journal article" date="2018" name="Front. Microbiol.">
        <title>Genetic and Phylogenetic Characteristics of Pasteurella multocida Isolates From Different Host Species.</title>
        <authorList>
            <person name="Peng Z."/>
            <person name="Liang W."/>
            <person name="Wang F."/>
            <person name="Xu Z."/>
            <person name="Xie Z."/>
            <person name="Lian Z."/>
            <person name="Hua L."/>
            <person name="Zhou R."/>
            <person name="Chen H."/>
            <person name="Wu B."/>
        </authorList>
    </citation>
    <scope>NUCLEOTIDE SEQUENCE [LARGE SCALE GENOMIC DNA]</scope>
    <source>
        <strain evidence="16 17">HNA06</strain>
    </source>
</reference>
<dbReference type="RefSeq" id="WP_005716148.1">
    <property type="nucleotide sequence ID" value="NZ_CP017961.1"/>
</dbReference>
<feature type="compositionally biased region" description="Basic and acidic residues" evidence="14">
    <location>
        <begin position="106"/>
        <end position="126"/>
    </location>
</feature>
<proteinExistence type="inferred from homology"/>
<evidence type="ECO:0000256" key="10">
    <source>
        <dbReference type="ARBA" id="ARBA00035657"/>
    </source>
</evidence>
<evidence type="ECO:0000256" key="7">
    <source>
        <dbReference type="ARBA" id="ARBA00022989"/>
    </source>
</evidence>
<dbReference type="GO" id="GO:0005886">
    <property type="term" value="C:plasma membrane"/>
    <property type="evidence" value="ECO:0007669"/>
    <property type="project" value="UniProtKB-SubCell"/>
</dbReference>
<organism evidence="16 17">
    <name type="scientific">Pasteurella multocida</name>
    <dbReference type="NCBI Taxonomy" id="747"/>
    <lineage>
        <taxon>Bacteria</taxon>
        <taxon>Pseudomonadati</taxon>
        <taxon>Pseudomonadota</taxon>
        <taxon>Gammaproteobacteria</taxon>
        <taxon>Pasteurellales</taxon>
        <taxon>Pasteurellaceae</taxon>
        <taxon>Pasteurella</taxon>
    </lineage>
</organism>
<evidence type="ECO:0000313" key="17">
    <source>
        <dbReference type="Proteomes" id="UP000540079"/>
    </source>
</evidence>
<feature type="coiled-coil region" evidence="13">
    <location>
        <begin position="37"/>
        <end position="71"/>
    </location>
</feature>
<name>A0A1D2NQU5_PASMD</name>
<evidence type="ECO:0000256" key="5">
    <source>
        <dbReference type="ARBA" id="ARBA00022692"/>
    </source>
</evidence>
<evidence type="ECO:0000256" key="9">
    <source>
        <dbReference type="ARBA" id="ARBA00023306"/>
    </source>
</evidence>
<keyword evidence="8 15" id="KW-0472">Membrane</keyword>
<comment type="similarity">
    <text evidence="10">Belongs to the ZapG family.</text>
</comment>
<keyword evidence="7 15" id="KW-1133">Transmembrane helix</keyword>
<evidence type="ECO:0000256" key="8">
    <source>
        <dbReference type="ARBA" id="ARBA00023136"/>
    </source>
</evidence>
<dbReference type="Pfam" id="PF06295">
    <property type="entry name" value="ZapG-like"/>
    <property type="match status" value="1"/>
</dbReference>
<feature type="region of interest" description="Disordered" evidence="14">
    <location>
        <begin position="105"/>
        <end position="137"/>
    </location>
</feature>
<feature type="transmembrane region" description="Helical" evidence="15">
    <location>
        <begin position="6"/>
        <end position="27"/>
    </location>
</feature>
<protein>
    <recommendedName>
        <fullName evidence="11">Z-ring associated protein G</fullName>
    </recommendedName>
    <alternativeName>
        <fullName evidence="12">Cell division protein ZapG</fullName>
    </alternativeName>
</protein>
<sequence>MQNWTTEMWQAAGIGLVIGLILGYLFLRLTKGSVKKQLQTETELQKVKNQLDNQKQQLEKHFSESAELLKNIAQDYQKLYKHLATSSTTLLPELTNKPLFSSHLITTEHVDKHDQQNKDEQPRDYSEGSSGLLKNDK</sequence>
<evidence type="ECO:0000256" key="4">
    <source>
        <dbReference type="ARBA" id="ARBA00022618"/>
    </source>
</evidence>
<evidence type="ECO:0000256" key="11">
    <source>
        <dbReference type="ARBA" id="ARBA00035703"/>
    </source>
</evidence>
<evidence type="ECO:0000256" key="6">
    <source>
        <dbReference type="ARBA" id="ARBA00022960"/>
    </source>
</evidence>
<dbReference type="EMBL" id="PPVL01000002">
    <property type="protein sequence ID" value="NNI78508.1"/>
    <property type="molecule type" value="Genomic_DNA"/>
</dbReference>
<comment type="caution">
    <text evidence="16">The sequence shown here is derived from an EMBL/GenBank/DDBJ whole genome shotgun (WGS) entry which is preliminary data.</text>
</comment>
<evidence type="ECO:0000256" key="14">
    <source>
        <dbReference type="SAM" id="MobiDB-lite"/>
    </source>
</evidence>
<evidence type="ECO:0000256" key="15">
    <source>
        <dbReference type="SAM" id="Phobius"/>
    </source>
</evidence>
<keyword evidence="6" id="KW-0133">Cell shape</keyword>
<dbReference type="GeneID" id="77207885"/>
<dbReference type="InterPro" id="IPR009386">
    <property type="entry name" value="ZapG-like"/>
</dbReference>
<dbReference type="PANTHER" id="PTHR39579:SF1">
    <property type="entry name" value="INNER MEMBRANE PROTEIN YHCB"/>
    <property type="match status" value="1"/>
</dbReference>
<keyword evidence="9" id="KW-0131">Cell cycle</keyword>
<keyword evidence="2" id="KW-1003">Cell membrane</keyword>
<keyword evidence="13" id="KW-0175">Coiled coil</keyword>
<gene>
    <name evidence="16" type="ORF">C2800_03545</name>
</gene>